<feature type="signal peptide" evidence="1">
    <location>
        <begin position="1"/>
        <end position="21"/>
    </location>
</feature>
<name>A0A7Y0Q9F8_9GAMM</name>
<organism evidence="3 4">
    <name type="scientific">Thalassotalea algicola</name>
    <dbReference type="NCBI Taxonomy" id="2716224"/>
    <lineage>
        <taxon>Bacteria</taxon>
        <taxon>Pseudomonadati</taxon>
        <taxon>Pseudomonadota</taxon>
        <taxon>Gammaproteobacteria</taxon>
        <taxon>Alteromonadales</taxon>
        <taxon>Colwelliaceae</taxon>
        <taxon>Thalassotalea</taxon>
    </lineage>
</organism>
<accession>A0A7Y0Q9F8</accession>
<evidence type="ECO:0000259" key="2">
    <source>
        <dbReference type="Pfam" id="PF12680"/>
    </source>
</evidence>
<keyword evidence="4" id="KW-1185">Reference proteome</keyword>
<proteinExistence type="predicted"/>
<evidence type="ECO:0000313" key="3">
    <source>
        <dbReference type="EMBL" id="NMP33170.1"/>
    </source>
</evidence>
<feature type="chain" id="PRO_5031537263" description="SnoaL-like domain-containing protein" evidence="1">
    <location>
        <begin position="22"/>
        <end position="163"/>
    </location>
</feature>
<evidence type="ECO:0000256" key="1">
    <source>
        <dbReference type="SAM" id="SignalP"/>
    </source>
</evidence>
<dbReference type="Gene3D" id="3.10.450.50">
    <property type="match status" value="1"/>
</dbReference>
<dbReference type="Pfam" id="PF12680">
    <property type="entry name" value="SnoaL_2"/>
    <property type="match status" value="1"/>
</dbReference>
<gene>
    <name evidence="3" type="ORF">HII17_16545</name>
</gene>
<sequence length="163" mass="19172">MKSILIVLLSLYMLMSSSGHAQQLSANVEQLAQQYFTLYTKREDFDSFMAFYDDNVVLEDIVYGNHIADKKALRRFFNWTDPKFSMISEHNLVLEKMIVDRYEVVATGYFPVFNYDDKPLGPWRFIIHLTFNEQGKIIHQVDWINYTPRSQFLGGDNLNKLIN</sequence>
<dbReference type="RefSeq" id="WP_169076478.1">
    <property type="nucleotide sequence ID" value="NZ_JABBXH010000006.1"/>
</dbReference>
<comment type="caution">
    <text evidence="3">The sequence shown here is derived from an EMBL/GenBank/DDBJ whole genome shotgun (WGS) entry which is preliminary data.</text>
</comment>
<dbReference type="EMBL" id="JABBXH010000006">
    <property type="protein sequence ID" value="NMP33170.1"/>
    <property type="molecule type" value="Genomic_DNA"/>
</dbReference>
<dbReference type="AlphaFoldDB" id="A0A7Y0Q9F8"/>
<reference evidence="3 4" key="1">
    <citation type="submission" date="2020-04" db="EMBL/GenBank/DDBJ databases">
        <title>Thalassotalea sp. M1531, isolated from the surface of marine red alga.</title>
        <authorList>
            <person name="Pang L."/>
            <person name="Lu D.-C."/>
        </authorList>
    </citation>
    <scope>NUCLEOTIDE SEQUENCE [LARGE SCALE GENOMIC DNA]</scope>
    <source>
        <strain evidence="3 4">M1531</strain>
    </source>
</reference>
<protein>
    <recommendedName>
        <fullName evidence="2">SnoaL-like domain-containing protein</fullName>
    </recommendedName>
</protein>
<dbReference type="SUPFAM" id="SSF54427">
    <property type="entry name" value="NTF2-like"/>
    <property type="match status" value="1"/>
</dbReference>
<dbReference type="InterPro" id="IPR032710">
    <property type="entry name" value="NTF2-like_dom_sf"/>
</dbReference>
<dbReference type="Proteomes" id="UP000568664">
    <property type="component" value="Unassembled WGS sequence"/>
</dbReference>
<feature type="domain" description="SnoaL-like" evidence="2">
    <location>
        <begin position="33"/>
        <end position="139"/>
    </location>
</feature>
<keyword evidence="1" id="KW-0732">Signal</keyword>
<evidence type="ECO:0000313" key="4">
    <source>
        <dbReference type="Proteomes" id="UP000568664"/>
    </source>
</evidence>
<dbReference type="InterPro" id="IPR037401">
    <property type="entry name" value="SnoaL-like"/>
</dbReference>